<accession>A0A2H4UUI1</accession>
<gene>
    <name evidence="1" type="ORF">BMW23_0546</name>
</gene>
<dbReference type="InterPro" id="IPR006758">
    <property type="entry name" value="A32L"/>
</dbReference>
<dbReference type="EMBL" id="MF782455">
    <property type="protein sequence ID" value="ATZ80593.1"/>
    <property type="molecule type" value="Genomic_DNA"/>
</dbReference>
<evidence type="ECO:0000313" key="1">
    <source>
        <dbReference type="EMBL" id="ATZ80593.1"/>
    </source>
</evidence>
<reference evidence="1" key="1">
    <citation type="journal article" date="2017" name="Elife">
        <title>The kinetoplastid-infecting Bodo saltans virus (BsV), a window into the most abundant giant viruses in the sea.</title>
        <authorList>
            <person name="Deeg C.M."/>
            <person name="Chow C.-E.T."/>
            <person name="Suttle C.A."/>
        </authorList>
    </citation>
    <scope>NUCLEOTIDE SEQUENCE</scope>
    <source>
        <strain evidence="1">NG1</strain>
    </source>
</reference>
<proteinExistence type="predicted"/>
<evidence type="ECO:0000313" key="2">
    <source>
        <dbReference type="Proteomes" id="UP000240325"/>
    </source>
</evidence>
<organism evidence="1">
    <name type="scientific">Bodo saltans virus</name>
    <dbReference type="NCBI Taxonomy" id="2024608"/>
    <lineage>
        <taxon>Viruses</taxon>
        <taxon>Varidnaviria</taxon>
        <taxon>Bamfordvirae</taxon>
        <taxon>Nucleocytoviricota</taxon>
        <taxon>Megaviricetes</taxon>
        <taxon>Imitervirales</taxon>
        <taxon>Mimiviridae</taxon>
        <taxon>Klosneuvirinae</taxon>
        <taxon>Theiavirus</taxon>
        <taxon>Theiavirus salishense</taxon>
    </lineage>
</organism>
<dbReference type="InterPro" id="IPR027417">
    <property type="entry name" value="P-loop_NTPase"/>
</dbReference>
<dbReference type="Proteomes" id="UP000240325">
    <property type="component" value="Segment"/>
</dbReference>
<keyword evidence="2" id="KW-1185">Reference proteome</keyword>
<dbReference type="Pfam" id="PF04665">
    <property type="entry name" value="Pox_A32"/>
    <property type="match status" value="1"/>
</dbReference>
<name>A0A2H4UUI1_9VIRU</name>
<dbReference type="Gene3D" id="3.40.50.300">
    <property type="entry name" value="P-loop containing nucleotide triphosphate hydrolases"/>
    <property type="match status" value="1"/>
</dbReference>
<protein>
    <submittedName>
        <fullName evidence="1">Packaging ATPase</fullName>
    </submittedName>
</protein>
<sequence length="302" mass="35170">MANSKPVVKLDYKGESNTIPIKEFSLTEMVEHASIMMIAKRASGKSWVVRAILHHYSKTIPVGIVIAPTDRMNKFYSNFIPDSYVHYEFSGELVKRILQRQIFIIEKAKERAKIGKKTNTKAFIVMDDCLADKGNWAKDKMISELLFNGRHYEIMYILTMQYPLGIKPELRSNFDYIFLLADDTYSNQKRLHEHYAGMFPNFEAFKQVFGQLTADFGCMVIINRGIRNNFLEKVMYYRAPDFSKCTSKLGGAQYKKFDNDNYDPKWILKNNMIAGNNIEDKFDKKKMKDNKLVVRRVKNGEK</sequence>